<comment type="caution">
    <text evidence="1">The sequence shown here is derived from an EMBL/GenBank/DDBJ whole genome shotgun (WGS) entry which is preliminary data.</text>
</comment>
<gene>
    <name evidence="1" type="ORF">OH806_12680</name>
</gene>
<dbReference type="InterPro" id="IPR007822">
    <property type="entry name" value="LANC-like"/>
</dbReference>
<dbReference type="Gene3D" id="1.50.10.20">
    <property type="match status" value="1"/>
</dbReference>
<dbReference type="EMBL" id="JAPDHV010000005">
    <property type="protein sequence ID" value="MCW3162122.1"/>
    <property type="molecule type" value="Genomic_DNA"/>
</dbReference>
<dbReference type="SUPFAM" id="SSF158745">
    <property type="entry name" value="LanC-like"/>
    <property type="match status" value="1"/>
</dbReference>
<accession>A0ABT3HQQ5</accession>
<dbReference type="Proteomes" id="UP001163719">
    <property type="component" value="Unassembled WGS sequence"/>
</dbReference>
<dbReference type="SMART" id="SM01260">
    <property type="entry name" value="LANC_like"/>
    <property type="match status" value="1"/>
</dbReference>
<dbReference type="PRINTS" id="PR01950">
    <property type="entry name" value="LANCSUPER"/>
</dbReference>
<evidence type="ECO:0008006" key="3">
    <source>
        <dbReference type="Google" id="ProtNLM"/>
    </source>
</evidence>
<protein>
    <recommendedName>
        <fullName evidence="3">Lanthionine synthetase C-like protein</fullName>
    </recommendedName>
</protein>
<dbReference type="RefSeq" id="WP_264744043.1">
    <property type="nucleotide sequence ID" value="NZ_JAPDHV010000005.1"/>
</dbReference>
<sequence>MKMDLTCRIDEKIHEISKCYIENFAPSEHDLSLFEGLGGVALFFYEKIHSDLCSGKDKEFFFELFDVIYDKLNEDDYTLTYCDGLVGVAFLIRVCKDYLSDNDYDVEQLLIDIDNVILESNNNYSDVLYDFNSLDFLHGKLGVLHYLMTFNVRPAFSEGFYDNIVLSLLKKLQIARNENVSINYGLAHGMCSYIHVIIKGIDAFSSKTSSLMLLKLIEEIYLDADVNFSNLSLYPSISNERDFERKASSFHPLGWCYGDQTISMSLYKLGVFLNSEKLLNHAYEISNHWKLRNNIFKALGNPLYYDFSFCHGVSSVAFFNKKWYDITGDSQFLENYNYFMELIVTQIQGNDNIAGFKKCTGNDLLYKKDWGVLTGVAGIALNLLYQRNKNNNKWLKLFLYE</sequence>
<keyword evidence="2" id="KW-1185">Reference proteome</keyword>
<organism evidence="1 2">
    <name type="scientific">Chryseobacterium oryctis</name>
    <dbReference type="NCBI Taxonomy" id="2952618"/>
    <lineage>
        <taxon>Bacteria</taxon>
        <taxon>Pseudomonadati</taxon>
        <taxon>Bacteroidota</taxon>
        <taxon>Flavobacteriia</taxon>
        <taxon>Flavobacteriales</taxon>
        <taxon>Weeksellaceae</taxon>
        <taxon>Chryseobacterium group</taxon>
        <taxon>Chryseobacterium</taxon>
    </lineage>
</organism>
<name>A0ABT3HQQ5_9FLAO</name>
<evidence type="ECO:0000313" key="1">
    <source>
        <dbReference type="EMBL" id="MCW3162122.1"/>
    </source>
</evidence>
<evidence type="ECO:0000313" key="2">
    <source>
        <dbReference type="Proteomes" id="UP001163719"/>
    </source>
</evidence>
<dbReference type="Pfam" id="PF05147">
    <property type="entry name" value="LANC_like"/>
    <property type="match status" value="1"/>
</dbReference>
<proteinExistence type="predicted"/>
<reference evidence="1" key="1">
    <citation type="submission" date="2022-10" db="EMBL/GenBank/DDBJ databases">
        <title>Chryseobacterium babae sp. nov. isolated from the gut of the beetle Oryctes rhinoceros, and Chryseobacterium kimseyorum sp. nov., isolated from a stick insect rearing cage.</title>
        <authorList>
            <person name="Shelomi M."/>
            <person name="Han C.-J."/>
            <person name="Chen W.-M."/>
            <person name="Chen H.-K."/>
            <person name="Liaw S.-J."/>
            <person name="Muhle E."/>
            <person name="Clermont D."/>
        </authorList>
    </citation>
    <scope>NUCLEOTIDE SEQUENCE</scope>
    <source>
        <strain evidence="1">WLa1L2M3</strain>
    </source>
</reference>